<keyword evidence="3" id="KW-0677">Repeat</keyword>
<keyword evidence="6" id="KW-0472">Membrane</keyword>
<gene>
    <name evidence="8" type="ORF">LTR09_001855</name>
</gene>
<protein>
    <submittedName>
        <fullName evidence="8">Uncharacterized protein</fullName>
    </submittedName>
</protein>
<sequence>MDSKDRFHPLSTSREPNPLRPYYVPPSIGPTPTASPSQPLHSARTAPASQSFSSSARDMLPELDIDLKSTTSEAWQNTRSLLDTLLWRYSSVLLAQPFDVAKTLLQVSLPPSNVIPATPKRRRISPRRISANGHGSSKGRYDETDEDESDSAEHSDQSDDIPDYFSSAAPRSRSPRKRRRTPPSTELSPSPTPTPRDRREHDPGEEYKLRLKKPDSITHAISAIYNTSGAVGLWRATNCTFLYSIAIRTIDSFIRSLLLAIVGLPDIIGPDPGGLGPSLSVTGSAGFSGLDLSESPNPIGSLIIVGLASCITGLLLAPLDLVRTRLIVTPTSNPPRGLVQNLRRLPSLMAPSTLWLPTVLLHGIPQMFSAASPLVLRRQLKITPETTPSLWSLASFTISVTDLFLRLPLETVLRRAQVSSLKRAEPDLPTVVDTSPYIGVWGTVYSILHTEGETSSKNEKGMVRIRRGQGVPGLVRGWKVGFWGLVGVWGGGALGPGESKGRGEF</sequence>
<feature type="compositionally biased region" description="Polar residues" evidence="7">
    <location>
        <begin position="30"/>
        <end position="40"/>
    </location>
</feature>
<evidence type="ECO:0000256" key="3">
    <source>
        <dbReference type="ARBA" id="ARBA00022737"/>
    </source>
</evidence>
<dbReference type="Proteomes" id="UP001271007">
    <property type="component" value="Unassembled WGS sequence"/>
</dbReference>
<dbReference type="SUPFAM" id="SSF103506">
    <property type="entry name" value="Mitochondrial carrier"/>
    <property type="match status" value="1"/>
</dbReference>
<proteinExistence type="predicted"/>
<evidence type="ECO:0000256" key="5">
    <source>
        <dbReference type="ARBA" id="ARBA00022989"/>
    </source>
</evidence>
<evidence type="ECO:0000313" key="9">
    <source>
        <dbReference type="Proteomes" id="UP001271007"/>
    </source>
</evidence>
<evidence type="ECO:0000256" key="1">
    <source>
        <dbReference type="ARBA" id="ARBA00004325"/>
    </source>
</evidence>
<comment type="caution">
    <text evidence="8">The sequence shown here is derived from an EMBL/GenBank/DDBJ whole genome shotgun (WGS) entry which is preliminary data.</text>
</comment>
<dbReference type="PANTHER" id="PTHR24089">
    <property type="entry name" value="SOLUTE CARRIER FAMILY 25"/>
    <property type="match status" value="1"/>
</dbReference>
<organism evidence="8 9">
    <name type="scientific">Extremus antarcticus</name>
    <dbReference type="NCBI Taxonomy" id="702011"/>
    <lineage>
        <taxon>Eukaryota</taxon>
        <taxon>Fungi</taxon>
        <taxon>Dikarya</taxon>
        <taxon>Ascomycota</taxon>
        <taxon>Pezizomycotina</taxon>
        <taxon>Dothideomycetes</taxon>
        <taxon>Dothideomycetidae</taxon>
        <taxon>Mycosphaerellales</taxon>
        <taxon>Extremaceae</taxon>
        <taxon>Extremus</taxon>
    </lineage>
</organism>
<reference evidence="8" key="1">
    <citation type="submission" date="2023-04" db="EMBL/GenBank/DDBJ databases">
        <title>Black Yeasts Isolated from many extreme environments.</title>
        <authorList>
            <person name="Coleine C."/>
            <person name="Stajich J.E."/>
            <person name="Selbmann L."/>
        </authorList>
    </citation>
    <scope>NUCLEOTIDE SEQUENCE</scope>
    <source>
        <strain evidence="8">CCFEE 5312</strain>
    </source>
</reference>
<comment type="subcellular location">
    <subcellularLocation>
        <location evidence="1">Mitochondrion membrane</location>
    </subcellularLocation>
</comment>
<evidence type="ECO:0000256" key="7">
    <source>
        <dbReference type="SAM" id="MobiDB-lite"/>
    </source>
</evidence>
<keyword evidence="9" id="KW-1185">Reference proteome</keyword>
<evidence type="ECO:0000313" key="8">
    <source>
        <dbReference type="EMBL" id="KAK3057671.1"/>
    </source>
</evidence>
<dbReference type="AlphaFoldDB" id="A0AAJ0GHK2"/>
<accession>A0AAJ0GHK2</accession>
<keyword evidence="2" id="KW-0812">Transmembrane</keyword>
<keyword evidence="5" id="KW-1133">Transmembrane helix</keyword>
<keyword evidence="4" id="KW-0999">Mitochondrion inner membrane</keyword>
<evidence type="ECO:0000256" key="6">
    <source>
        <dbReference type="ARBA" id="ARBA00023136"/>
    </source>
</evidence>
<name>A0AAJ0GHK2_9PEZI</name>
<dbReference type="EMBL" id="JAWDJX010000003">
    <property type="protein sequence ID" value="KAK3057671.1"/>
    <property type="molecule type" value="Genomic_DNA"/>
</dbReference>
<evidence type="ECO:0000256" key="2">
    <source>
        <dbReference type="ARBA" id="ARBA00022692"/>
    </source>
</evidence>
<feature type="compositionally biased region" description="Polar residues" evidence="7">
    <location>
        <begin position="47"/>
        <end position="56"/>
    </location>
</feature>
<dbReference type="Gene3D" id="1.50.40.10">
    <property type="entry name" value="Mitochondrial carrier domain"/>
    <property type="match status" value="1"/>
</dbReference>
<dbReference type="GO" id="GO:0031966">
    <property type="term" value="C:mitochondrial membrane"/>
    <property type="evidence" value="ECO:0007669"/>
    <property type="project" value="UniProtKB-SubCell"/>
</dbReference>
<evidence type="ECO:0000256" key="4">
    <source>
        <dbReference type="ARBA" id="ARBA00022792"/>
    </source>
</evidence>
<dbReference type="InterPro" id="IPR023395">
    <property type="entry name" value="MCP_dom_sf"/>
</dbReference>
<feature type="region of interest" description="Disordered" evidence="7">
    <location>
        <begin position="1"/>
        <end position="57"/>
    </location>
</feature>
<keyword evidence="4" id="KW-0496">Mitochondrion</keyword>
<feature type="region of interest" description="Disordered" evidence="7">
    <location>
        <begin position="111"/>
        <end position="203"/>
    </location>
</feature>